<dbReference type="STRING" id="1492898.SY85_18185"/>
<evidence type="ECO:0000313" key="4">
    <source>
        <dbReference type="Proteomes" id="UP000077177"/>
    </source>
</evidence>
<dbReference type="Pfam" id="PF00756">
    <property type="entry name" value="Esterase"/>
    <property type="match status" value="1"/>
</dbReference>
<dbReference type="GO" id="GO:0016788">
    <property type="term" value="F:hydrolase activity, acting on ester bonds"/>
    <property type="evidence" value="ECO:0007669"/>
    <property type="project" value="TreeGrafter"/>
</dbReference>
<dbReference type="PANTHER" id="PTHR40841">
    <property type="entry name" value="SIDEROPHORE TRIACETYLFUSARININE C ESTERASE"/>
    <property type="match status" value="1"/>
</dbReference>
<reference evidence="3 4" key="2">
    <citation type="journal article" date="2016" name="Int. J. Syst. Evol. Microbiol.">
        <title>Flavisolibacter tropicus sp. nov., isolated from tropical soil.</title>
        <authorList>
            <person name="Lee J.J."/>
            <person name="Kang M.S."/>
            <person name="Kim G.S."/>
            <person name="Lee C.S."/>
            <person name="Lim S."/>
            <person name="Lee J."/>
            <person name="Roh S.H."/>
            <person name="Kang H."/>
            <person name="Ha J.M."/>
            <person name="Bae S."/>
            <person name="Jung H.Y."/>
            <person name="Kim M.K."/>
        </authorList>
    </citation>
    <scope>NUCLEOTIDE SEQUENCE [LARGE SCALE GENOMIC DNA]</scope>
    <source>
        <strain evidence="3 4">LCS9</strain>
    </source>
</reference>
<keyword evidence="2" id="KW-0378">Hydrolase</keyword>
<dbReference type="SUPFAM" id="SSF53474">
    <property type="entry name" value="alpha/beta-Hydrolases"/>
    <property type="match status" value="1"/>
</dbReference>
<dbReference type="EMBL" id="CP011390">
    <property type="protein sequence ID" value="ANE53586.1"/>
    <property type="molecule type" value="Genomic_DNA"/>
</dbReference>
<organism evidence="3 4">
    <name type="scientific">Flavisolibacter tropicus</name>
    <dbReference type="NCBI Taxonomy" id="1492898"/>
    <lineage>
        <taxon>Bacteria</taxon>
        <taxon>Pseudomonadati</taxon>
        <taxon>Bacteroidota</taxon>
        <taxon>Chitinophagia</taxon>
        <taxon>Chitinophagales</taxon>
        <taxon>Chitinophagaceae</taxon>
        <taxon>Flavisolibacter</taxon>
    </lineage>
</organism>
<dbReference type="InterPro" id="IPR052558">
    <property type="entry name" value="Siderophore_Hydrolase_D"/>
</dbReference>
<keyword evidence="4" id="KW-1185">Reference proteome</keyword>
<evidence type="ECO:0000256" key="1">
    <source>
        <dbReference type="ARBA" id="ARBA00005622"/>
    </source>
</evidence>
<dbReference type="Proteomes" id="UP000077177">
    <property type="component" value="Chromosome"/>
</dbReference>
<dbReference type="PATRIC" id="fig|1492898.3.peg.3952"/>
<evidence type="ECO:0000256" key="2">
    <source>
        <dbReference type="ARBA" id="ARBA00022801"/>
    </source>
</evidence>
<dbReference type="InterPro" id="IPR000801">
    <property type="entry name" value="Esterase-like"/>
</dbReference>
<name>A0A172U2S6_9BACT</name>
<accession>A0A172U2S6</accession>
<dbReference type="Gene3D" id="3.40.50.1820">
    <property type="entry name" value="alpha/beta hydrolase"/>
    <property type="match status" value="1"/>
</dbReference>
<sequence>MCCFASFCQPSHNTSKIKPLVIGQVDELQSAVLSEKRVLNIYLPDGYLANDTATYPVVYLLDGGTDEDFIHITGLYQFNSFPWINRVAPSIIVGITNTNRMRDMTYPTANAADRKKYPASGHSDLFISFIEKELQPYIQKKFRTNSGKTLIGESLGGLLATEVLLKRPTLFDRYIIVSPSLWWDNGSLLNLSSTILQDSFSQKTSIYIGVGKEGLTPGDVPRVMEVDANVLADKIKQTKSKNLSVYFDYLPQEDHATIMHQAVFNALRLLNPAHKQ</sequence>
<dbReference type="InterPro" id="IPR029058">
    <property type="entry name" value="AB_hydrolase_fold"/>
</dbReference>
<reference evidence="4" key="1">
    <citation type="submission" date="2015-01" db="EMBL/GenBank/DDBJ databases">
        <title>Flavisolibacter sp./LCS9/ whole genome sequencing.</title>
        <authorList>
            <person name="Kim M.K."/>
            <person name="Srinivasan S."/>
            <person name="Lee J.-J."/>
        </authorList>
    </citation>
    <scope>NUCLEOTIDE SEQUENCE [LARGE SCALE GENOMIC DNA]</scope>
    <source>
        <strain evidence="4">LCS9</strain>
    </source>
</reference>
<dbReference type="PANTHER" id="PTHR40841:SF2">
    <property type="entry name" value="SIDEROPHORE-DEGRADING ESTERASE (EUROFUNG)"/>
    <property type="match status" value="1"/>
</dbReference>
<proteinExistence type="inferred from homology"/>
<evidence type="ECO:0000313" key="3">
    <source>
        <dbReference type="EMBL" id="ANE53586.1"/>
    </source>
</evidence>
<dbReference type="AlphaFoldDB" id="A0A172U2S6"/>
<dbReference type="KEGG" id="fla:SY85_18185"/>
<comment type="similarity">
    <text evidence="1">Belongs to the esterase D family.</text>
</comment>
<gene>
    <name evidence="3" type="ORF">SY85_18185</name>
</gene>
<protein>
    <submittedName>
        <fullName evidence="3">Esterase</fullName>
    </submittedName>
</protein>